<dbReference type="AlphaFoldDB" id="A0A9Q4KPC2"/>
<dbReference type="GO" id="GO:0005829">
    <property type="term" value="C:cytosol"/>
    <property type="evidence" value="ECO:0007669"/>
    <property type="project" value="TreeGrafter"/>
</dbReference>
<evidence type="ECO:0000256" key="5">
    <source>
        <dbReference type="ARBA" id="ARBA00022679"/>
    </source>
</evidence>
<dbReference type="GO" id="GO:0046872">
    <property type="term" value="F:metal ion binding"/>
    <property type="evidence" value="ECO:0007669"/>
    <property type="project" value="UniProtKB-KW"/>
</dbReference>
<dbReference type="InterPro" id="IPR036390">
    <property type="entry name" value="WH_DNA-bd_sf"/>
</dbReference>
<dbReference type="PANTHER" id="PTHR45852">
    <property type="entry name" value="SER/THR-PROTEIN KINASE RIO2"/>
    <property type="match status" value="1"/>
</dbReference>
<evidence type="ECO:0000256" key="8">
    <source>
        <dbReference type="ARBA" id="ARBA00022777"/>
    </source>
</evidence>
<accession>A0A9Q4KPC2</accession>
<dbReference type="InterPro" id="IPR030484">
    <property type="entry name" value="Rio2"/>
</dbReference>
<gene>
    <name evidence="14" type="ORF">L0665_05710</name>
</gene>
<organism evidence="14 15">
    <name type="scientific">Methanogenium marinum</name>
    <dbReference type="NCBI Taxonomy" id="348610"/>
    <lineage>
        <taxon>Archaea</taxon>
        <taxon>Methanobacteriati</taxon>
        <taxon>Methanobacteriota</taxon>
        <taxon>Stenosarchaea group</taxon>
        <taxon>Methanomicrobia</taxon>
        <taxon>Methanomicrobiales</taxon>
        <taxon>Methanomicrobiaceae</taxon>
        <taxon>Methanogenium</taxon>
    </lineage>
</organism>
<dbReference type="InterPro" id="IPR018935">
    <property type="entry name" value="RIO_kinase_CS"/>
</dbReference>
<dbReference type="Gene3D" id="1.10.510.10">
    <property type="entry name" value="Transferase(Phosphotransferase) domain 1"/>
    <property type="match status" value="1"/>
</dbReference>
<evidence type="ECO:0000259" key="13">
    <source>
        <dbReference type="SMART" id="SM00090"/>
    </source>
</evidence>
<dbReference type="Pfam" id="PF09202">
    <property type="entry name" value="Rio2_N"/>
    <property type="match status" value="1"/>
</dbReference>
<evidence type="ECO:0000256" key="2">
    <source>
        <dbReference type="ARBA" id="ARBA00009196"/>
    </source>
</evidence>
<dbReference type="SUPFAM" id="SSF56112">
    <property type="entry name" value="Protein kinase-like (PK-like)"/>
    <property type="match status" value="1"/>
</dbReference>
<keyword evidence="9" id="KW-0067">ATP-binding</keyword>
<evidence type="ECO:0000313" key="14">
    <source>
        <dbReference type="EMBL" id="MDE4908103.1"/>
    </source>
</evidence>
<dbReference type="InterPro" id="IPR018934">
    <property type="entry name" value="RIO_dom"/>
</dbReference>
<comment type="catalytic activity">
    <reaction evidence="11">
        <text>L-threonyl-[protein] + ATP = O-phospho-L-threonyl-[protein] + ADP + H(+)</text>
        <dbReference type="Rhea" id="RHEA:46608"/>
        <dbReference type="Rhea" id="RHEA-COMP:11060"/>
        <dbReference type="Rhea" id="RHEA-COMP:11605"/>
        <dbReference type="ChEBI" id="CHEBI:15378"/>
        <dbReference type="ChEBI" id="CHEBI:30013"/>
        <dbReference type="ChEBI" id="CHEBI:30616"/>
        <dbReference type="ChEBI" id="CHEBI:61977"/>
        <dbReference type="ChEBI" id="CHEBI:456216"/>
        <dbReference type="EC" id="2.7.11.1"/>
    </reaction>
</comment>
<comment type="catalytic activity">
    <reaction evidence="12">
        <text>L-seryl-[protein] + ATP = O-phospho-L-seryl-[protein] + ADP + H(+)</text>
        <dbReference type="Rhea" id="RHEA:17989"/>
        <dbReference type="Rhea" id="RHEA-COMP:9863"/>
        <dbReference type="Rhea" id="RHEA-COMP:11604"/>
        <dbReference type="ChEBI" id="CHEBI:15378"/>
        <dbReference type="ChEBI" id="CHEBI:29999"/>
        <dbReference type="ChEBI" id="CHEBI:30616"/>
        <dbReference type="ChEBI" id="CHEBI:83421"/>
        <dbReference type="ChEBI" id="CHEBI:456216"/>
        <dbReference type="EC" id="2.7.11.1"/>
    </reaction>
</comment>
<evidence type="ECO:0000256" key="1">
    <source>
        <dbReference type="ARBA" id="ARBA00001946"/>
    </source>
</evidence>
<evidence type="ECO:0000256" key="9">
    <source>
        <dbReference type="ARBA" id="ARBA00022840"/>
    </source>
</evidence>
<evidence type="ECO:0000256" key="12">
    <source>
        <dbReference type="ARBA" id="ARBA00048679"/>
    </source>
</evidence>
<keyword evidence="6" id="KW-0479">Metal-binding</keyword>
<dbReference type="GO" id="GO:0005524">
    <property type="term" value="F:ATP binding"/>
    <property type="evidence" value="ECO:0007669"/>
    <property type="project" value="UniProtKB-KW"/>
</dbReference>
<dbReference type="CDD" id="cd05144">
    <property type="entry name" value="RIO2_C"/>
    <property type="match status" value="1"/>
</dbReference>
<keyword evidence="7" id="KW-0547">Nucleotide-binding</keyword>
<feature type="domain" description="RIO kinase" evidence="13">
    <location>
        <begin position="69"/>
        <end position="290"/>
    </location>
</feature>
<evidence type="ECO:0000256" key="6">
    <source>
        <dbReference type="ARBA" id="ARBA00022723"/>
    </source>
</evidence>
<comment type="similarity">
    <text evidence="2">Belongs to the protein kinase superfamily. RIO-type Ser/Thr kinase family.</text>
</comment>
<evidence type="ECO:0000256" key="10">
    <source>
        <dbReference type="ARBA" id="ARBA00022842"/>
    </source>
</evidence>
<sequence>MHTTIMSLCADDVRDLHRFEIKILLALETLMKRYRWVPEDVLCHQTKLSMSEMNYRLGHLMGRNMVKSSSVPYKGYQMVFTGLDALALHGAVRKGSVTSLGCLLGVGKEATVYEAMGMGVVALKFHRIGQQSFQTVRRSRSYMPQYKHFPWIFASGNSARQEYDALTALHADVSVPVPVDINRNLVVMTFIRGLPIVQATLENPEDVFAEVVENVSKAYHLGYIHGDLSEFNVMVDGKKTWLIDWPQWVDPTHPAAEEILLRDITNLCTYFTRKYRVDAPVEEVLAQVVG</sequence>
<evidence type="ECO:0000313" key="15">
    <source>
        <dbReference type="Proteomes" id="UP001143747"/>
    </source>
</evidence>
<reference evidence="14" key="1">
    <citation type="submission" date="2022-01" db="EMBL/GenBank/DDBJ databases">
        <title>Draft genome of Methanogenium marinum DSM 15558.</title>
        <authorList>
            <person name="Chen S.-C."/>
            <person name="You Y.-T."/>
        </authorList>
    </citation>
    <scope>NUCLEOTIDE SEQUENCE</scope>
    <source>
        <strain evidence="14">DSM 15558</strain>
    </source>
</reference>
<keyword evidence="10" id="KW-0460">Magnesium</keyword>
<dbReference type="Pfam" id="PF01163">
    <property type="entry name" value="RIO1"/>
    <property type="match status" value="1"/>
</dbReference>
<dbReference type="Proteomes" id="UP001143747">
    <property type="component" value="Unassembled WGS sequence"/>
</dbReference>
<comment type="caution">
    <text evidence="14">The sequence shown here is derived from an EMBL/GenBank/DDBJ whole genome shotgun (WGS) entry which is preliminary data.</text>
</comment>
<evidence type="ECO:0000256" key="4">
    <source>
        <dbReference type="ARBA" id="ARBA00022527"/>
    </source>
</evidence>
<dbReference type="EC" id="2.7.11.1" evidence="3"/>
<dbReference type="GO" id="GO:0030688">
    <property type="term" value="C:preribosome, small subunit precursor"/>
    <property type="evidence" value="ECO:0007669"/>
    <property type="project" value="TreeGrafter"/>
</dbReference>
<dbReference type="InterPro" id="IPR036388">
    <property type="entry name" value="WH-like_DNA-bd_sf"/>
</dbReference>
<dbReference type="InterPro" id="IPR015285">
    <property type="entry name" value="RIO2_wHTH_N"/>
</dbReference>
<dbReference type="PANTHER" id="PTHR45852:SF1">
    <property type="entry name" value="SERINE_THREONINE-PROTEIN KINASE RIO2"/>
    <property type="match status" value="1"/>
</dbReference>
<keyword evidence="4" id="KW-0723">Serine/threonine-protein kinase</keyword>
<evidence type="ECO:0000256" key="3">
    <source>
        <dbReference type="ARBA" id="ARBA00012513"/>
    </source>
</evidence>
<dbReference type="SMART" id="SM00090">
    <property type="entry name" value="RIO"/>
    <property type="match status" value="1"/>
</dbReference>
<dbReference type="GO" id="GO:0004674">
    <property type="term" value="F:protein serine/threonine kinase activity"/>
    <property type="evidence" value="ECO:0007669"/>
    <property type="project" value="UniProtKB-KW"/>
</dbReference>
<evidence type="ECO:0000256" key="11">
    <source>
        <dbReference type="ARBA" id="ARBA00047899"/>
    </source>
</evidence>
<dbReference type="InterPro" id="IPR011009">
    <property type="entry name" value="Kinase-like_dom_sf"/>
</dbReference>
<dbReference type="EMBL" id="JAKELO010000002">
    <property type="protein sequence ID" value="MDE4908103.1"/>
    <property type="molecule type" value="Genomic_DNA"/>
</dbReference>
<dbReference type="Gene3D" id="3.30.200.20">
    <property type="entry name" value="Phosphorylase Kinase, domain 1"/>
    <property type="match status" value="1"/>
</dbReference>
<proteinExistence type="inferred from homology"/>
<evidence type="ECO:0000256" key="7">
    <source>
        <dbReference type="ARBA" id="ARBA00022741"/>
    </source>
</evidence>
<protein>
    <recommendedName>
        <fullName evidence="3">non-specific serine/threonine protein kinase</fullName>
        <ecNumber evidence="3">2.7.11.1</ecNumber>
    </recommendedName>
</protein>
<dbReference type="GO" id="GO:0030490">
    <property type="term" value="P:maturation of SSU-rRNA"/>
    <property type="evidence" value="ECO:0007669"/>
    <property type="project" value="TreeGrafter"/>
</dbReference>
<name>A0A9Q4KPC2_9EURY</name>
<dbReference type="RefSeq" id="WP_274924738.1">
    <property type="nucleotide sequence ID" value="NZ_JAKELO010000002.1"/>
</dbReference>
<keyword evidence="15" id="KW-1185">Reference proteome</keyword>
<dbReference type="Gene3D" id="1.10.10.10">
    <property type="entry name" value="Winged helix-like DNA-binding domain superfamily/Winged helix DNA-binding domain"/>
    <property type="match status" value="1"/>
</dbReference>
<keyword evidence="8" id="KW-0418">Kinase</keyword>
<dbReference type="SUPFAM" id="SSF46785">
    <property type="entry name" value="Winged helix' DNA-binding domain"/>
    <property type="match status" value="1"/>
</dbReference>
<dbReference type="PROSITE" id="PS01245">
    <property type="entry name" value="RIO1"/>
    <property type="match status" value="1"/>
</dbReference>
<keyword evidence="5" id="KW-0808">Transferase</keyword>
<comment type="cofactor">
    <cofactor evidence="1">
        <name>Mg(2+)</name>
        <dbReference type="ChEBI" id="CHEBI:18420"/>
    </cofactor>
</comment>
<dbReference type="InterPro" id="IPR000687">
    <property type="entry name" value="RIO_kinase"/>
</dbReference>